<comment type="caution">
    <text evidence="3">The sequence shown here is derived from an EMBL/GenBank/DDBJ whole genome shotgun (WGS) entry which is preliminary data.</text>
</comment>
<dbReference type="InterPro" id="IPR046851">
    <property type="entry name" value="NBCH_WD40"/>
</dbReference>
<dbReference type="Proteomes" id="UP000789342">
    <property type="component" value="Unassembled WGS sequence"/>
</dbReference>
<feature type="non-terminal residue" evidence="3">
    <location>
        <position position="300"/>
    </location>
</feature>
<dbReference type="PROSITE" id="PS50294">
    <property type="entry name" value="WD_REPEATS_REGION"/>
    <property type="match status" value="1"/>
</dbReference>
<dbReference type="GO" id="GO:0005829">
    <property type="term" value="C:cytosol"/>
    <property type="evidence" value="ECO:0007669"/>
    <property type="project" value="TreeGrafter"/>
</dbReference>
<evidence type="ECO:0000259" key="2">
    <source>
        <dbReference type="Pfam" id="PF20426"/>
    </source>
</evidence>
<proteinExistence type="predicted"/>
<feature type="non-terminal residue" evidence="3">
    <location>
        <position position="1"/>
    </location>
</feature>
<dbReference type="GO" id="GO:0019901">
    <property type="term" value="F:protein kinase binding"/>
    <property type="evidence" value="ECO:0007669"/>
    <property type="project" value="TreeGrafter"/>
</dbReference>
<dbReference type="Pfam" id="PF20426">
    <property type="entry name" value="NBCH_WD40"/>
    <property type="match status" value="1"/>
</dbReference>
<dbReference type="PANTHER" id="PTHR13743:SF112">
    <property type="entry name" value="BEACH DOMAIN-CONTAINING PROTEIN"/>
    <property type="match status" value="1"/>
</dbReference>
<dbReference type="Gene3D" id="2.130.10.10">
    <property type="entry name" value="YVTN repeat-like/Quinoprotein amine dehydrogenase"/>
    <property type="match status" value="1"/>
</dbReference>
<sequence>IITVDENGIIGCHQLLHKSMAPDIPFMVEVDPVLQYKSHFNTPFCYDAEITPKCFACSKDGKVVLSAGHWDNTFKVSNTETSRTVASISGHDDIVTAVAISEDGRIVVSGSRCSNLLSWKVNLTHDNEFLEIEPVPMQAYYGHDDEINCIVVNAEHDILISGSKDRTCIVHSLRNANYIRTLRPLDDIESSIEFICITKDANIVLYTEIKDEYFLHTYSINGKLLNFIKINEKLVHIISAHDRNLIITSSDRGRICIYDVLSLNSLHDYEIPLIGRSIKLSADNRQLWISGDDGKLFIIS</sequence>
<dbReference type="AlphaFoldDB" id="A0A9N9NP76"/>
<evidence type="ECO:0000313" key="4">
    <source>
        <dbReference type="Proteomes" id="UP000789342"/>
    </source>
</evidence>
<keyword evidence="1" id="KW-0853">WD repeat</keyword>
<gene>
    <name evidence="3" type="ORF">AMORRO_LOCUS15656</name>
</gene>
<feature type="repeat" description="WD" evidence="1">
    <location>
        <begin position="88"/>
        <end position="122"/>
    </location>
</feature>
<dbReference type="SMART" id="SM00320">
    <property type="entry name" value="WD40"/>
    <property type="match status" value="5"/>
</dbReference>
<organism evidence="3 4">
    <name type="scientific">Acaulospora morrowiae</name>
    <dbReference type="NCBI Taxonomy" id="94023"/>
    <lineage>
        <taxon>Eukaryota</taxon>
        <taxon>Fungi</taxon>
        <taxon>Fungi incertae sedis</taxon>
        <taxon>Mucoromycota</taxon>
        <taxon>Glomeromycotina</taxon>
        <taxon>Glomeromycetes</taxon>
        <taxon>Diversisporales</taxon>
        <taxon>Acaulosporaceae</taxon>
        <taxon>Acaulospora</taxon>
    </lineage>
</organism>
<dbReference type="EMBL" id="CAJVPV010038526">
    <property type="protein sequence ID" value="CAG8756847.1"/>
    <property type="molecule type" value="Genomic_DNA"/>
</dbReference>
<evidence type="ECO:0000313" key="3">
    <source>
        <dbReference type="EMBL" id="CAG8756847.1"/>
    </source>
</evidence>
<protein>
    <submittedName>
        <fullName evidence="3">5368_t:CDS:1</fullName>
    </submittedName>
</protein>
<dbReference type="GO" id="GO:0016020">
    <property type="term" value="C:membrane"/>
    <property type="evidence" value="ECO:0007669"/>
    <property type="project" value="TreeGrafter"/>
</dbReference>
<evidence type="ECO:0000256" key="1">
    <source>
        <dbReference type="PROSITE-ProRule" id="PRU00221"/>
    </source>
</evidence>
<dbReference type="InterPro" id="IPR036322">
    <property type="entry name" value="WD40_repeat_dom_sf"/>
</dbReference>
<reference evidence="3" key="1">
    <citation type="submission" date="2021-06" db="EMBL/GenBank/DDBJ databases">
        <authorList>
            <person name="Kallberg Y."/>
            <person name="Tangrot J."/>
            <person name="Rosling A."/>
        </authorList>
    </citation>
    <scope>NUCLEOTIDE SEQUENCE</scope>
    <source>
        <strain evidence="3">CL551</strain>
    </source>
</reference>
<dbReference type="InterPro" id="IPR015943">
    <property type="entry name" value="WD40/YVTN_repeat-like_dom_sf"/>
</dbReference>
<dbReference type="GO" id="GO:0008104">
    <property type="term" value="P:intracellular protein localization"/>
    <property type="evidence" value="ECO:0007669"/>
    <property type="project" value="TreeGrafter"/>
</dbReference>
<dbReference type="PROSITE" id="PS50082">
    <property type="entry name" value="WD_REPEATS_2"/>
    <property type="match status" value="2"/>
</dbReference>
<dbReference type="SUPFAM" id="SSF50978">
    <property type="entry name" value="WD40 repeat-like"/>
    <property type="match status" value="1"/>
</dbReference>
<dbReference type="OrthoDB" id="756370at2759"/>
<dbReference type="PANTHER" id="PTHR13743">
    <property type="entry name" value="BEIGE/BEACH-RELATED"/>
    <property type="match status" value="1"/>
</dbReference>
<dbReference type="InterPro" id="IPR001680">
    <property type="entry name" value="WD40_rpt"/>
</dbReference>
<accession>A0A9N9NP76</accession>
<dbReference type="InterPro" id="IPR050865">
    <property type="entry name" value="BEACH_Domain"/>
</dbReference>
<name>A0A9N9NP76_9GLOM</name>
<feature type="repeat" description="WD" evidence="1">
    <location>
        <begin position="140"/>
        <end position="181"/>
    </location>
</feature>
<feature type="domain" description="Neurobeachin beta-propeller" evidence="2">
    <location>
        <begin position="38"/>
        <end position="298"/>
    </location>
</feature>
<keyword evidence="4" id="KW-1185">Reference proteome</keyword>